<evidence type="ECO:0000313" key="1">
    <source>
        <dbReference type="EMBL" id="KAH0511909.1"/>
    </source>
</evidence>
<dbReference type="GO" id="GO:0042803">
    <property type="term" value="F:protein homodimerization activity"/>
    <property type="evidence" value="ECO:0007669"/>
    <property type="project" value="TreeGrafter"/>
</dbReference>
<comment type="caution">
    <text evidence="1">The sequence shown here is derived from an EMBL/GenBank/DDBJ whole genome shotgun (WGS) entry which is preliminary data.</text>
</comment>
<dbReference type="Proteomes" id="UP000710432">
    <property type="component" value="Unassembled WGS sequence"/>
</dbReference>
<reference evidence="1" key="1">
    <citation type="submission" date="2020-03" db="EMBL/GenBank/DDBJ databases">
        <title>Studies in the Genomics of Life Span.</title>
        <authorList>
            <person name="Glass D."/>
        </authorList>
    </citation>
    <scope>NUCLEOTIDE SEQUENCE</scope>
    <source>
        <strain evidence="1">LTLLF</strain>
        <tissue evidence="1">Muscle</tissue>
    </source>
</reference>
<dbReference type="Pfam" id="PF05871">
    <property type="entry name" value="ESCRT-II"/>
    <property type="match status" value="1"/>
</dbReference>
<proteinExistence type="predicted"/>
<gene>
    <name evidence="1" type="ORF">LTLLF_147510</name>
</gene>
<dbReference type="GO" id="GO:0043328">
    <property type="term" value="P:protein transport to vacuole involved in ubiquitin-dependent protein catabolic process via the multivesicular body sorting pathway"/>
    <property type="evidence" value="ECO:0007669"/>
    <property type="project" value="TreeGrafter"/>
</dbReference>
<dbReference type="InterPro" id="IPR036390">
    <property type="entry name" value="WH_DNA-bd_sf"/>
</dbReference>
<dbReference type="GO" id="GO:0000814">
    <property type="term" value="C:ESCRT II complex"/>
    <property type="evidence" value="ECO:0007669"/>
    <property type="project" value="InterPro"/>
</dbReference>
<accession>A0A8J6GK66</accession>
<sequence>MAMSFEWPRQYRFPPFTRQEQLALRKQSSMTVSPLLNNVKLQRKLRLDKNKSSFPIMWQRPEEWGKFIYQWVSRSCQNNSVFTL</sequence>
<organism evidence="1 2">
    <name type="scientific">Microtus ochrogaster</name>
    <name type="common">Prairie vole</name>
    <dbReference type="NCBI Taxonomy" id="79684"/>
    <lineage>
        <taxon>Eukaryota</taxon>
        <taxon>Metazoa</taxon>
        <taxon>Chordata</taxon>
        <taxon>Craniata</taxon>
        <taxon>Vertebrata</taxon>
        <taxon>Euteleostomi</taxon>
        <taxon>Mammalia</taxon>
        <taxon>Eutheria</taxon>
        <taxon>Euarchontoglires</taxon>
        <taxon>Glires</taxon>
        <taxon>Rodentia</taxon>
        <taxon>Myomorpha</taxon>
        <taxon>Muroidea</taxon>
        <taxon>Cricetidae</taxon>
        <taxon>Arvicolinae</taxon>
        <taxon>Microtus</taxon>
    </lineage>
</organism>
<dbReference type="PANTHER" id="PTHR13149">
    <property type="entry name" value="VACUOLAR PROTEIN SORTING-ASSOCIATED PROTEIN VPS25"/>
    <property type="match status" value="1"/>
</dbReference>
<dbReference type="InterPro" id="IPR036388">
    <property type="entry name" value="WH-like_DNA-bd_sf"/>
</dbReference>
<dbReference type="PANTHER" id="PTHR13149:SF0">
    <property type="entry name" value="VACUOLAR PROTEIN-SORTING-ASSOCIATED PROTEIN 25"/>
    <property type="match status" value="1"/>
</dbReference>
<protein>
    <submittedName>
        <fullName evidence="1">Vacuolar protein-sorting-associated protein 25</fullName>
    </submittedName>
</protein>
<dbReference type="InterPro" id="IPR008570">
    <property type="entry name" value="ESCRT-II_cplx_Vps25-sub"/>
</dbReference>
<dbReference type="AlphaFoldDB" id="A0A8J6GK66"/>
<dbReference type="Gene3D" id="1.10.10.10">
    <property type="entry name" value="Winged helix-like DNA-binding domain superfamily/Winged helix DNA-binding domain"/>
    <property type="match status" value="1"/>
</dbReference>
<dbReference type="SUPFAM" id="SSF46785">
    <property type="entry name" value="Winged helix' DNA-binding domain"/>
    <property type="match status" value="1"/>
</dbReference>
<dbReference type="EMBL" id="JAATJU010022131">
    <property type="protein sequence ID" value="KAH0511909.1"/>
    <property type="molecule type" value="Genomic_DNA"/>
</dbReference>
<name>A0A8J6GK66_MICOH</name>
<dbReference type="GO" id="GO:0005198">
    <property type="term" value="F:structural molecule activity"/>
    <property type="evidence" value="ECO:0007669"/>
    <property type="project" value="TreeGrafter"/>
</dbReference>
<evidence type="ECO:0000313" key="2">
    <source>
        <dbReference type="Proteomes" id="UP000710432"/>
    </source>
</evidence>